<evidence type="ECO:0000313" key="3">
    <source>
        <dbReference type="Proteomes" id="UP001597203"/>
    </source>
</evidence>
<accession>A0ABW3P5Z1</accession>
<dbReference type="SMART" id="SM00318">
    <property type="entry name" value="SNc"/>
    <property type="match status" value="1"/>
</dbReference>
<evidence type="ECO:0000259" key="1">
    <source>
        <dbReference type="PROSITE" id="PS50830"/>
    </source>
</evidence>
<gene>
    <name evidence="2" type="ORF">ACFQ24_11100</name>
</gene>
<dbReference type="Gene3D" id="2.40.50.90">
    <property type="match status" value="1"/>
</dbReference>
<dbReference type="PROSITE" id="PS50830">
    <property type="entry name" value="TNASE_3"/>
    <property type="match status" value="1"/>
</dbReference>
<dbReference type="SUPFAM" id="SSF50199">
    <property type="entry name" value="Staphylococcal nuclease"/>
    <property type="match status" value="1"/>
</dbReference>
<protein>
    <submittedName>
        <fullName evidence="2">Thermonuclease family protein</fullName>
    </submittedName>
</protein>
<dbReference type="Proteomes" id="UP001597203">
    <property type="component" value="Unassembled WGS sequence"/>
</dbReference>
<proteinExistence type="predicted"/>
<comment type="caution">
    <text evidence="2">The sequence shown here is derived from an EMBL/GenBank/DDBJ whole genome shotgun (WGS) entry which is preliminary data.</text>
</comment>
<reference evidence="3" key="1">
    <citation type="journal article" date="2019" name="Int. J. Syst. Evol. Microbiol.">
        <title>The Global Catalogue of Microorganisms (GCM) 10K type strain sequencing project: providing services to taxonomists for standard genome sequencing and annotation.</title>
        <authorList>
            <consortium name="The Broad Institute Genomics Platform"/>
            <consortium name="The Broad Institute Genome Sequencing Center for Infectious Disease"/>
            <person name="Wu L."/>
            <person name="Ma J."/>
        </authorList>
    </citation>
    <scope>NUCLEOTIDE SEQUENCE [LARGE SCALE GENOMIC DNA]</scope>
    <source>
        <strain evidence="3">CCUG 54329</strain>
    </source>
</reference>
<dbReference type="InterPro" id="IPR016071">
    <property type="entry name" value="Staphylococal_nuclease_OB-fold"/>
</dbReference>
<name>A0ABW3P5Z1_9SPHN</name>
<dbReference type="EMBL" id="JBHTLS010000124">
    <property type="protein sequence ID" value="MFD1105412.1"/>
    <property type="molecule type" value="Genomic_DNA"/>
</dbReference>
<dbReference type="RefSeq" id="WP_380911207.1">
    <property type="nucleotide sequence ID" value="NZ_JBHTLS010000124.1"/>
</dbReference>
<keyword evidence="3" id="KW-1185">Reference proteome</keyword>
<dbReference type="Pfam" id="PF00565">
    <property type="entry name" value="SNase"/>
    <property type="match status" value="1"/>
</dbReference>
<evidence type="ECO:0000313" key="2">
    <source>
        <dbReference type="EMBL" id="MFD1105412.1"/>
    </source>
</evidence>
<organism evidence="2 3">
    <name type="scientific">Sphingobium olei</name>
    <dbReference type="NCBI Taxonomy" id="420955"/>
    <lineage>
        <taxon>Bacteria</taxon>
        <taxon>Pseudomonadati</taxon>
        <taxon>Pseudomonadota</taxon>
        <taxon>Alphaproteobacteria</taxon>
        <taxon>Sphingomonadales</taxon>
        <taxon>Sphingomonadaceae</taxon>
        <taxon>Sphingobium</taxon>
    </lineage>
</organism>
<feature type="domain" description="TNase-like" evidence="1">
    <location>
        <begin position="52"/>
        <end position="149"/>
    </location>
</feature>
<dbReference type="InterPro" id="IPR035437">
    <property type="entry name" value="SNase_OB-fold_sf"/>
</dbReference>
<sequence length="163" mass="17217">MSRRPMGDSGPVMDVDRHARERAEGNGAAGARPIAAPMIALSAVLLLGAAAPPRQASVAYVIDGDTFRLASGERIRISGIDAPETQPGQAKCGREIAAGKAATATARGLLQGRTARLGRVGRSYNRTVARVTLDGRDVAGELVRLGAARWWPRGQRKPDWCHG</sequence>